<dbReference type="GO" id="GO:0003676">
    <property type="term" value="F:nucleic acid binding"/>
    <property type="evidence" value="ECO:0007669"/>
    <property type="project" value="InterPro"/>
</dbReference>
<dbReference type="GO" id="GO:0004523">
    <property type="term" value="F:RNA-DNA hybrid ribonuclease activity"/>
    <property type="evidence" value="ECO:0007669"/>
    <property type="project" value="InterPro"/>
</dbReference>
<keyword evidence="3" id="KW-1185">Reference proteome</keyword>
<dbReference type="CDD" id="cd06222">
    <property type="entry name" value="RNase_H_like"/>
    <property type="match status" value="1"/>
</dbReference>
<protein>
    <recommendedName>
        <fullName evidence="1">Reverse transcriptase domain-containing protein</fullName>
    </recommendedName>
</protein>
<dbReference type="InterPro" id="IPR026960">
    <property type="entry name" value="RVT-Znf"/>
</dbReference>
<evidence type="ECO:0000313" key="3">
    <source>
        <dbReference type="Proteomes" id="UP001497516"/>
    </source>
</evidence>
<evidence type="ECO:0000313" key="2">
    <source>
        <dbReference type="EMBL" id="CAL1379543.1"/>
    </source>
</evidence>
<feature type="domain" description="Reverse transcriptase" evidence="1">
    <location>
        <begin position="209"/>
        <end position="479"/>
    </location>
</feature>
<dbReference type="PROSITE" id="PS50878">
    <property type="entry name" value="RT_POL"/>
    <property type="match status" value="1"/>
</dbReference>
<dbReference type="PANTHER" id="PTHR33116:SF86">
    <property type="entry name" value="REVERSE TRANSCRIPTASE DOMAIN-CONTAINING PROTEIN"/>
    <property type="match status" value="1"/>
</dbReference>
<dbReference type="InterPro" id="IPR000477">
    <property type="entry name" value="RT_dom"/>
</dbReference>
<gene>
    <name evidence="2" type="ORF">LTRI10_LOCUS21059</name>
</gene>
<evidence type="ECO:0000259" key="1">
    <source>
        <dbReference type="PROSITE" id="PS50878"/>
    </source>
</evidence>
<accession>A0AAV2E181</accession>
<dbReference type="SUPFAM" id="SSF56672">
    <property type="entry name" value="DNA/RNA polymerases"/>
    <property type="match status" value="1"/>
</dbReference>
<dbReference type="AlphaFoldDB" id="A0AAV2E181"/>
<dbReference type="CDD" id="cd01650">
    <property type="entry name" value="RT_nLTR_like"/>
    <property type="match status" value="1"/>
</dbReference>
<reference evidence="2 3" key="1">
    <citation type="submission" date="2024-04" db="EMBL/GenBank/DDBJ databases">
        <authorList>
            <person name="Fracassetti M."/>
        </authorList>
    </citation>
    <scope>NUCLEOTIDE SEQUENCE [LARGE SCALE GENOMIC DNA]</scope>
</reference>
<dbReference type="EMBL" id="OZ034816">
    <property type="protein sequence ID" value="CAL1379543.1"/>
    <property type="molecule type" value="Genomic_DNA"/>
</dbReference>
<dbReference type="Gene3D" id="3.30.420.10">
    <property type="entry name" value="Ribonuclease H-like superfamily/Ribonuclease H"/>
    <property type="match status" value="1"/>
</dbReference>
<name>A0AAV2E181_9ROSI</name>
<dbReference type="InterPro" id="IPR036397">
    <property type="entry name" value="RNaseH_sf"/>
</dbReference>
<sequence>MYRLWQRLKALRHLLYDWSRAGTNNAARNIRILQTEIEALKEGEGIDWNRISDLEKDLSKQWALEEEFWRQKSRVRWLERGDQNSSYFHTVTRARRRRNFIEGLRDKQGDWVTDERQKGTVAGEFYSELFTSERQSPDWEEKMDGLQVHGRVSEEMNGALTAEVTANEIRRAVFSIGATQAPGSDGFTGKFYRAYWDIIGMDVVEAVQSFFRSGRLLKSFNHTWLTLVPKVDAVESMKQIRPISLCQLFYKIISKIMAERMAVVLPSIISPEQNGFIRGRQIVDNVLIGHEVMHYLKIKKRGKKGYLALKVDMEKAYDRVEWDFLFVIMTKMGFSDQWIGWIRECVSTATFSVMMNGTPVGYFSSTRGLRQGDPLSPLLFAICSEGFAALLRKAVEEKRLAGVKVNPRCPSISHLFFADDSYLFLRASKQECETLVLLLGQYQELSGQKVNLSKSAVCFSRNVEPSDVDEMAAILGVGAIGVQDKYLGLPSLVQRSKVETFRYLEERLLAKLQGWKQKQLSWAAKEVLLKAVAAALPIYVMSCFLLPVTLCRKLDKHMARFWWGYSTEKDKAHWVSWRNLCRSKFDGGLGFRRFENFNQALLAKVAWRVGQEPGSLLARVMKYKYFANSAILQANRGSRPSWGWTSILHGRDLLKQGLIWQIGDGATVQVLGDNWVPGWRPEEIVCRASAPNLNAVTVQALMIPGTGRWCLECLQQCFYEDVVARICSIPLPVQPVRDKLVWSRENDGVYSVRSGYHLAFTLSRRLPGWKDEVSFFDSGFWKKVWDFPIQPKLKFFVWQMLRRILPTMEAIVEKEGKVPAVILESAEEGELVKLQCPVCWEPMETLEHMFLSCTVARALWERSGIVGGVSSPHASNFALFFRRFVEQGSSTERIVRFVALLWRIWKSRNWVVFDHVQYAIPRLVQQYESQVKEWLSIVHPVPVQRDLSRVGGEMGGGSRCGQGPGVVSYSCFVDGAVAPGSHGAGGLVVRDAMGSVCFVQGFSYAGLVDPFLVELVAFRDAIRWCFLKGLTEVKFYGDAKVVIEKIQRADARDLRGGRILEEIGGIRRRYQSFDIGFVGRSNNRVAHEVARKTLSLLPASVESFDFERWFFL</sequence>
<dbReference type="Proteomes" id="UP001497516">
    <property type="component" value="Chromosome 3"/>
</dbReference>
<dbReference type="Pfam" id="PF00078">
    <property type="entry name" value="RVT_1"/>
    <property type="match status" value="1"/>
</dbReference>
<dbReference type="Pfam" id="PF13966">
    <property type="entry name" value="zf-RVT"/>
    <property type="match status" value="1"/>
</dbReference>
<dbReference type="PANTHER" id="PTHR33116">
    <property type="entry name" value="REVERSE TRANSCRIPTASE ZINC-BINDING DOMAIN-CONTAINING PROTEIN-RELATED-RELATED"/>
    <property type="match status" value="1"/>
</dbReference>
<dbReference type="InterPro" id="IPR044730">
    <property type="entry name" value="RNase_H-like_dom_plant"/>
</dbReference>
<organism evidence="2 3">
    <name type="scientific">Linum trigynum</name>
    <dbReference type="NCBI Taxonomy" id="586398"/>
    <lineage>
        <taxon>Eukaryota</taxon>
        <taxon>Viridiplantae</taxon>
        <taxon>Streptophyta</taxon>
        <taxon>Embryophyta</taxon>
        <taxon>Tracheophyta</taxon>
        <taxon>Spermatophyta</taxon>
        <taxon>Magnoliopsida</taxon>
        <taxon>eudicotyledons</taxon>
        <taxon>Gunneridae</taxon>
        <taxon>Pentapetalae</taxon>
        <taxon>rosids</taxon>
        <taxon>fabids</taxon>
        <taxon>Malpighiales</taxon>
        <taxon>Linaceae</taxon>
        <taxon>Linum</taxon>
    </lineage>
</organism>
<dbReference type="InterPro" id="IPR002156">
    <property type="entry name" value="RNaseH_domain"/>
</dbReference>
<dbReference type="Pfam" id="PF13456">
    <property type="entry name" value="RVT_3"/>
    <property type="match status" value="1"/>
</dbReference>
<dbReference type="InterPro" id="IPR043502">
    <property type="entry name" value="DNA/RNA_pol_sf"/>
</dbReference>
<proteinExistence type="predicted"/>